<dbReference type="Proteomes" id="UP000620104">
    <property type="component" value="Unassembled WGS sequence"/>
</dbReference>
<feature type="compositionally biased region" description="Low complexity" evidence="13">
    <location>
        <begin position="1"/>
        <end position="21"/>
    </location>
</feature>
<gene>
    <name evidence="14" type="ORF">NliqN6_3904</name>
</gene>
<keyword evidence="8" id="KW-0460">Magnesium</keyword>
<feature type="region of interest" description="Disordered" evidence="13">
    <location>
        <begin position="261"/>
        <end position="283"/>
    </location>
</feature>
<comment type="caution">
    <text evidence="14">The sequence shown here is derived from an EMBL/GenBank/DDBJ whole genome shotgun (WGS) entry which is preliminary data.</text>
</comment>
<dbReference type="GO" id="GO:0005634">
    <property type="term" value="C:nucleus"/>
    <property type="evidence" value="ECO:0007669"/>
    <property type="project" value="TreeGrafter"/>
</dbReference>
<dbReference type="OrthoDB" id="2154311at2759"/>
<evidence type="ECO:0000313" key="14">
    <source>
        <dbReference type="EMBL" id="GHJ87502.1"/>
    </source>
</evidence>
<dbReference type="GO" id="GO:0090486">
    <property type="term" value="F:small RNA 2'-O-methyltransferase activity"/>
    <property type="evidence" value="ECO:0007669"/>
    <property type="project" value="UniProtKB-EC"/>
</dbReference>
<keyword evidence="10" id="KW-0943">RNA-mediated gene silencing</keyword>
<evidence type="ECO:0000256" key="3">
    <source>
        <dbReference type="ARBA" id="ARBA00021330"/>
    </source>
</evidence>
<evidence type="ECO:0000256" key="5">
    <source>
        <dbReference type="ARBA" id="ARBA00022679"/>
    </source>
</evidence>
<dbReference type="EMBL" id="BLZA01000021">
    <property type="protein sequence ID" value="GHJ87502.1"/>
    <property type="molecule type" value="Genomic_DNA"/>
</dbReference>
<evidence type="ECO:0000256" key="1">
    <source>
        <dbReference type="ARBA" id="ARBA00001946"/>
    </source>
</evidence>
<evidence type="ECO:0000256" key="13">
    <source>
        <dbReference type="SAM" id="MobiDB-lite"/>
    </source>
</evidence>
<evidence type="ECO:0000256" key="12">
    <source>
        <dbReference type="ARBA" id="ARBA00048418"/>
    </source>
</evidence>
<comment type="cofactor">
    <cofactor evidence="1">
        <name>Mg(2+)</name>
        <dbReference type="ChEBI" id="CHEBI:18420"/>
    </cofactor>
</comment>
<dbReference type="GO" id="GO:0003723">
    <property type="term" value="F:RNA binding"/>
    <property type="evidence" value="ECO:0007669"/>
    <property type="project" value="UniProtKB-KW"/>
</dbReference>
<dbReference type="GO" id="GO:0046872">
    <property type="term" value="F:metal ion binding"/>
    <property type="evidence" value="ECO:0007669"/>
    <property type="project" value="UniProtKB-KW"/>
</dbReference>
<dbReference type="SUPFAM" id="SSF53335">
    <property type="entry name" value="S-adenosyl-L-methionine-dependent methyltransferases"/>
    <property type="match status" value="1"/>
</dbReference>
<reference evidence="14" key="1">
    <citation type="submission" date="2020-07" db="EMBL/GenBank/DDBJ databases">
        <title>Draft Genome Sequence of a Deep-Sea Yeast, Naganishia (Cryptococcus) liquefaciens strain N6.</title>
        <authorList>
            <person name="Han Y.W."/>
            <person name="Kajitani R."/>
            <person name="Morimoto H."/>
            <person name="Parhat M."/>
            <person name="Tsubouchi H."/>
            <person name="Bakenova O."/>
            <person name="Ogata M."/>
            <person name="Argunhan B."/>
            <person name="Aoki R."/>
            <person name="Kajiwara S."/>
            <person name="Itoh T."/>
            <person name="Iwasaki H."/>
        </authorList>
    </citation>
    <scope>NUCLEOTIDE SEQUENCE</scope>
    <source>
        <strain evidence="14">N6</strain>
    </source>
</reference>
<evidence type="ECO:0000256" key="11">
    <source>
        <dbReference type="ARBA" id="ARBA00035025"/>
    </source>
</evidence>
<evidence type="ECO:0000313" key="15">
    <source>
        <dbReference type="Proteomes" id="UP000620104"/>
    </source>
</evidence>
<keyword evidence="5" id="KW-0808">Transferase</keyword>
<evidence type="ECO:0000256" key="8">
    <source>
        <dbReference type="ARBA" id="ARBA00022842"/>
    </source>
</evidence>
<organism evidence="14 15">
    <name type="scientific">Naganishia liquefaciens</name>
    <dbReference type="NCBI Taxonomy" id="104408"/>
    <lineage>
        <taxon>Eukaryota</taxon>
        <taxon>Fungi</taxon>
        <taxon>Dikarya</taxon>
        <taxon>Basidiomycota</taxon>
        <taxon>Agaricomycotina</taxon>
        <taxon>Tremellomycetes</taxon>
        <taxon>Filobasidiales</taxon>
        <taxon>Filobasidiaceae</taxon>
        <taxon>Naganishia</taxon>
    </lineage>
</organism>
<comment type="catalytic activity">
    <reaction evidence="12">
        <text>small RNA 3'-end nucleotide + S-adenosyl-L-methionine = small RNA 3'-end 2'-O-methylnucleotide + S-adenosyl-L-homocysteine + H(+)</text>
        <dbReference type="Rhea" id="RHEA:37887"/>
        <dbReference type="Rhea" id="RHEA-COMP:10415"/>
        <dbReference type="Rhea" id="RHEA-COMP:10416"/>
        <dbReference type="ChEBI" id="CHEBI:15378"/>
        <dbReference type="ChEBI" id="CHEBI:57856"/>
        <dbReference type="ChEBI" id="CHEBI:59789"/>
        <dbReference type="ChEBI" id="CHEBI:74896"/>
        <dbReference type="ChEBI" id="CHEBI:74898"/>
        <dbReference type="EC" id="2.1.1.386"/>
    </reaction>
</comment>
<evidence type="ECO:0000256" key="2">
    <source>
        <dbReference type="ARBA" id="ARBA00009026"/>
    </source>
</evidence>
<protein>
    <recommendedName>
        <fullName evidence="3">Small RNA 2'-O-methyltransferase</fullName>
        <ecNumber evidence="11">2.1.1.386</ecNumber>
    </recommendedName>
</protein>
<dbReference type="PANTHER" id="PTHR21404">
    <property type="entry name" value="HEN1"/>
    <property type="match status" value="1"/>
</dbReference>
<dbReference type="EC" id="2.1.1.386" evidence="11"/>
<comment type="similarity">
    <text evidence="2">Belongs to the methyltransferase superfamily. HEN1 family.</text>
</comment>
<dbReference type="AlphaFoldDB" id="A0A8H3TUP7"/>
<accession>A0A8H3TUP7</accession>
<dbReference type="GO" id="GO:0005737">
    <property type="term" value="C:cytoplasm"/>
    <property type="evidence" value="ECO:0007669"/>
    <property type="project" value="TreeGrafter"/>
</dbReference>
<dbReference type="Gene3D" id="3.40.50.150">
    <property type="entry name" value="Vaccinia Virus protein VP39"/>
    <property type="match status" value="1"/>
</dbReference>
<evidence type="ECO:0000256" key="7">
    <source>
        <dbReference type="ARBA" id="ARBA00022723"/>
    </source>
</evidence>
<evidence type="ECO:0000256" key="6">
    <source>
        <dbReference type="ARBA" id="ARBA00022691"/>
    </source>
</evidence>
<proteinExistence type="inferred from homology"/>
<keyword evidence="9" id="KW-0694">RNA-binding</keyword>
<evidence type="ECO:0000256" key="9">
    <source>
        <dbReference type="ARBA" id="ARBA00022884"/>
    </source>
</evidence>
<keyword evidence="7" id="KW-0479">Metal-binding</keyword>
<evidence type="ECO:0000256" key="4">
    <source>
        <dbReference type="ARBA" id="ARBA00022603"/>
    </source>
</evidence>
<keyword evidence="6" id="KW-0949">S-adenosyl-L-methionine</keyword>
<name>A0A8H3TUP7_9TREE</name>
<sequence>MSNYPSLHHVLSSSSSSLTPSPAVPDPIPANIDEDPAYDPSLTSADAQSTAAQLSTTREVSMVEHGIDRVGIRFSPSLQMQRIEWALDVLRKEGVTSVLDVGCGAGDLLRMLVEPAATVPEDPIRAVVDVDSGGEENMERQEDHNTDRTQSRELFLHRIAGLDVDPTVIPEAVKATTPPTEPEPGQYIPPRWQRLECEIWQGGLEKHNRRLEGFEAIVALELVEHLDGPSFRMFPQMIFGTFRPQIVLISTPNFEFNAKFPRSDDPAHSHSHGQKGFLDPTGRTDRVFRHSDHKFEMNEQEFQNWCDAAEDWGYTATIGGVGISSHPSYHDEDPTRPLYATQTAIFRLGGQPTRSPRSVRTSELPFMPGSGERLHPHRLAARHIHEPRGAGAGFRDGKRMNPASDEQIRAIVRDTMQRWRAPDVVMSALWADETVAAACAGSKRTLCRALGGFGDCPGASGVAGDLEEWEIFYPSSGLLTIRWKAYPAEPVEEPWGAAQAPEVEMKTDGW</sequence>
<evidence type="ECO:0000256" key="10">
    <source>
        <dbReference type="ARBA" id="ARBA00023158"/>
    </source>
</evidence>
<dbReference type="InterPro" id="IPR026610">
    <property type="entry name" value="Hen1"/>
</dbReference>
<dbReference type="GO" id="GO:0001510">
    <property type="term" value="P:RNA methylation"/>
    <property type="evidence" value="ECO:0007669"/>
    <property type="project" value="InterPro"/>
</dbReference>
<dbReference type="GO" id="GO:0030422">
    <property type="term" value="P:siRNA processing"/>
    <property type="evidence" value="ECO:0007669"/>
    <property type="project" value="TreeGrafter"/>
</dbReference>
<dbReference type="InterPro" id="IPR029063">
    <property type="entry name" value="SAM-dependent_MTases_sf"/>
</dbReference>
<dbReference type="PANTHER" id="PTHR21404:SF3">
    <property type="entry name" value="SMALL RNA 2'-O-METHYLTRANSFERASE"/>
    <property type="match status" value="1"/>
</dbReference>
<keyword evidence="15" id="KW-1185">Reference proteome</keyword>
<keyword evidence="4" id="KW-0489">Methyltransferase</keyword>
<feature type="region of interest" description="Disordered" evidence="13">
    <location>
        <begin position="1"/>
        <end position="46"/>
    </location>
</feature>